<feature type="disulfide bond" evidence="5">
    <location>
        <begin position="32"/>
        <end position="245"/>
    </location>
</feature>
<dbReference type="GO" id="GO:0005576">
    <property type="term" value="C:extracellular region"/>
    <property type="evidence" value="ECO:0007669"/>
    <property type="project" value="UniProtKB-SubCell"/>
</dbReference>
<dbReference type="GeneID" id="111025694"/>
<evidence type="ECO:0000256" key="6">
    <source>
        <dbReference type="SAM" id="SignalP"/>
    </source>
</evidence>
<dbReference type="InterPro" id="IPR001938">
    <property type="entry name" value="Thaumatin"/>
</dbReference>
<dbReference type="FunFam" id="2.60.110.10:FF:000002">
    <property type="entry name" value="Thaumatin-like protein 1a"/>
    <property type="match status" value="1"/>
</dbReference>
<dbReference type="InterPro" id="IPR037176">
    <property type="entry name" value="Osmotin/thaumatin-like_sf"/>
</dbReference>
<feature type="disulfide bond" evidence="5">
    <location>
        <begin position="184"/>
        <end position="193"/>
    </location>
</feature>
<reference evidence="8" key="1">
    <citation type="submission" date="2025-08" db="UniProtKB">
        <authorList>
            <consortium name="RefSeq"/>
        </authorList>
    </citation>
    <scope>IDENTIFICATION</scope>
    <source>
        <strain evidence="8">OHB3-1</strain>
    </source>
</reference>
<dbReference type="AlphaFoldDB" id="A0A6J1DZE5"/>
<dbReference type="PROSITE" id="PS51367">
    <property type="entry name" value="THAUMATIN_2"/>
    <property type="match status" value="1"/>
</dbReference>
<proteinExistence type="inferred from homology"/>
<keyword evidence="7" id="KW-1185">Reference proteome</keyword>
<dbReference type="PRINTS" id="PR00347">
    <property type="entry name" value="THAUMATIN"/>
</dbReference>
<evidence type="ECO:0000256" key="5">
    <source>
        <dbReference type="PIRSR" id="PIRSR002703-1"/>
    </source>
</evidence>
<dbReference type="Proteomes" id="UP000504603">
    <property type="component" value="Unplaced"/>
</dbReference>
<evidence type="ECO:0000256" key="1">
    <source>
        <dbReference type="ARBA" id="ARBA00004613"/>
    </source>
</evidence>
<protein>
    <submittedName>
        <fullName evidence="8">Thaumatin-like protein 1b isoform X1</fullName>
    </submittedName>
</protein>
<feature type="signal peptide" evidence="6">
    <location>
        <begin position="1"/>
        <end position="23"/>
    </location>
</feature>
<dbReference type="PANTHER" id="PTHR31048">
    <property type="entry name" value="OS03G0233200 PROTEIN"/>
    <property type="match status" value="1"/>
</dbReference>
<evidence type="ECO:0000256" key="4">
    <source>
        <dbReference type="ARBA" id="ARBA00023157"/>
    </source>
</evidence>
<evidence type="ECO:0000313" key="7">
    <source>
        <dbReference type="Proteomes" id="UP000504603"/>
    </source>
</evidence>
<accession>A0A6J1DZE5</accession>
<keyword evidence="3" id="KW-0964">Secreted</keyword>
<evidence type="ECO:0000313" key="8">
    <source>
        <dbReference type="RefSeq" id="XP_022159282.1"/>
    </source>
</evidence>
<dbReference type="PIRSF" id="PIRSF002703">
    <property type="entry name" value="Thaumatin"/>
    <property type="match status" value="1"/>
</dbReference>
<keyword evidence="6" id="KW-0732">Signal</keyword>
<feature type="disulfide bond" evidence="5">
    <location>
        <begin position="151"/>
        <end position="234"/>
    </location>
</feature>
<name>A0A6J1DZE5_MOMCH</name>
<dbReference type="Gene3D" id="2.60.110.10">
    <property type="entry name" value="Thaumatin"/>
    <property type="match status" value="1"/>
</dbReference>
<feature type="disulfide bond" evidence="5">
    <location>
        <begin position="164"/>
        <end position="180"/>
    </location>
</feature>
<feature type="chain" id="PRO_5027113223" evidence="6">
    <location>
        <begin position="24"/>
        <end position="246"/>
    </location>
</feature>
<evidence type="ECO:0000256" key="2">
    <source>
        <dbReference type="ARBA" id="ARBA00010607"/>
    </source>
</evidence>
<evidence type="ECO:0000256" key="3">
    <source>
        <dbReference type="ARBA" id="ARBA00022525"/>
    </source>
</evidence>
<feature type="disulfide bond" evidence="5">
    <location>
        <begin position="81"/>
        <end position="91"/>
    </location>
</feature>
<comment type="subcellular location">
    <subcellularLocation>
        <location evidence="1">Secreted</location>
    </subcellularLocation>
</comment>
<dbReference type="KEGG" id="mcha:111025694"/>
<gene>
    <name evidence="8" type="primary">LOC111025694</name>
</gene>
<organism evidence="7 8">
    <name type="scientific">Momordica charantia</name>
    <name type="common">Bitter gourd</name>
    <name type="synonym">Balsam pear</name>
    <dbReference type="NCBI Taxonomy" id="3673"/>
    <lineage>
        <taxon>Eukaryota</taxon>
        <taxon>Viridiplantae</taxon>
        <taxon>Streptophyta</taxon>
        <taxon>Embryophyta</taxon>
        <taxon>Tracheophyta</taxon>
        <taxon>Spermatophyta</taxon>
        <taxon>Magnoliopsida</taxon>
        <taxon>eudicotyledons</taxon>
        <taxon>Gunneridae</taxon>
        <taxon>Pentapetalae</taxon>
        <taxon>rosids</taxon>
        <taxon>fabids</taxon>
        <taxon>Cucurbitales</taxon>
        <taxon>Cucurbitaceae</taxon>
        <taxon>Momordiceae</taxon>
        <taxon>Momordica</taxon>
    </lineage>
</organism>
<feature type="disulfide bond" evidence="5">
    <location>
        <begin position="194"/>
        <end position="204"/>
    </location>
</feature>
<keyword evidence="4 5" id="KW-1015">Disulfide bond</keyword>
<dbReference type="SUPFAM" id="SSF49870">
    <property type="entry name" value="Osmotin, thaumatin-like protein"/>
    <property type="match status" value="1"/>
</dbReference>
<dbReference type="SMART" id="SM00205">
    <property type="entry name" value="THN"/>
    <property type="match status" value="1"/>
</dbReference>
<feature type="disulfide bond" evidence="5">
    <location>
        <begin position="156"/>
        <end position="217"/>
    </location>
</feature>
<feature type="disulfide bond" evidence="5">
    <location>
        <begin position="96"/>
        <end position="103"/>
    </location>
</feature>
<dbReference type="Pfam" id="PF00314">
    <property type="entry name" value="Thaumatin"/>
    <property type="match status" value="1"/>
</dbReference>
<dbReference type="RefSeq" id="XP_022159282.1">
    <property type="nucleotide sequence ID" value="XM_022303590.1"/>
</dbReference>
<dbReference type="OrthoDB" id="430315at2759"/>
<comment type="similarity">
    <text evidence="2">Belongs to the thaumatin family.</text>
</comment>
<dbReference type="CDD" id="cd09218">
    <property type="entry name" value="TLP-PA"/>
    <property type="match status" value="1"/>
</dbReference>
<sequence>MAIEAMIHTLFTFALLFSSVVHAATFVVKNNCPQTIWPATLTSGSGQSQLSTTGFQLLSGASRSVDVPAPWTGRIWARTRCFVDSSSRFSCETGDCASGSISCNGAGGIPPATLAEFTLAPNGGMDFYDVSLVDGFNLPASIATVGGTGECQSTACSANVNGVCPTELQVRSGDGSVIGCKSACLAFNEPQYCCTAEFNDPSKCAHSQYSLIFKNQCPQAYSYAYDDKTSTFTCSGSPNYVVTFCP</sequence>